<dbReference type="Pfam" id="PF01464">
    <property type="entry name" value="SLT"/>
    <property type="match status" value="1"/>
</dbReference>
<accession>A0A1G2Q2S5</accession>
<proteinExistence type="predicted"/>
<dbReference type="InterPro" id="IPR008258">
    <property type="entry name" value="Transglycosylase_SLT_dom_1"/>
</dbReference>
<dbReference type="SUPFAM" id="SSF53955">
    <property type="entry name" value="Lysozyme-like"/>
    <property type="match status" value="1"/>
</dbReference>
<evidence type="ECO:0000313" key="3">
    <source>
        <dbReference type="EMBL" id="OHA54339.1"/>
    </source>
</evidence>
<name>A0A1G2Q2S5_9BACT</name>
<dbReference type="PANTHER" id="PTHR37423">
    <property type="entry name" value="SOLUBLE LYTIC MUREIN TRANSGLYCOSYLASE-RELATED"/>
    <property type="match status" value="1"/>
</dbReference>
<evidence type="ECO:0000313" key="4">
    <source>
        <dbReference type="Proteomes" id="UP000178936"/>
    </source>
</evidence>
<feature type="domain" description="Transglycosylase SLT" evidence="2">
    <location>
        <begin position="129"/>
        <end position="220"/>
    </location>
</feature>
<evidence type="ECO:0000259" key="2">
    <source>
        <dbReference type="Pfam" id="PF01464"/>
    </source>
</evidence>
<dbReference type="CDD" id="cd16894">
    <property type="entry name" value="MltD-like"/>
    <property type="match status" value="1"/>
</dbReference>
<dbReference type="Gene3D" id="1.10.530.10">
    <property type="match status" value="1"/>
</dbReference>
<feature type="transmembrane region" description="Helical" evidence="1">
    <location>
        <begin position="6"/>
        <end position="28"/>
    </location>
</feature>
<dbReference type="Proteomes" id="UP000178936">
    <property type="component" value="Unassembled WGS sequence"/>
</dbReference>
<gene>
    <name evidence="3" type="ORF">A2226_02585</name>
</gene>
<protein>
    <recommendedName>
        <fullName evidence="2">Transglycosylase SLT domain-containing protein</fullName>
    </recommendedName>
</protein>
<keyword evidence="1" id="KW-1133">Transmembrane helix</keyword>
<dbReference type="AlphaFoldDB" id="A0A1G2Q2S5"/>
<comment type="caution">
    <text evidence="3">The sequence shown here is derived from an EMBL/GenBank/DDBJ whole genome shotgun (WGS) entry which is preliminary data.</text>
</comment>
<evidence type="ECO:0000256" key="1">
    <source>
        <dbReference type="SAM" id="Phobius"/>
    </source>
</evidence>
<dbReference type="PANTHER" id="PTHR37423:SF2">
    <property type="entry name" value="MEMBRANE-BOUND LYTIC MUREIN TRANSGLYCOSYLASE C"/>
    <property type="match status" value="1"/>
</dbReference>
<reference evidence="3 4" key="1">
    <citation type="journal article" date="2016" name="Nat. Commun.">
        <title>Thousands of microbial genomes shed light on interconnected biogeochemical processes in an aquifer system.</title>
        <authorList>
            <person name="Anantharaman K."/>
            <person name="Brown C.T."/>
            <person name="Hug L.A."/>
            <person name="Sharon I."/>
            <person name="Castelle C.J."/>
            <person name="Probst A.J."/>
            <person name="Thomas B.C."/>
            <person name="Singh A."/>
            <person name="Wilkins M.J."/>
            <person name="Karaoz U."/>
            <person name="Brodie E.L."/>
            <person name="Williams K.H."/>
            <person name="Hubbard S.S."/>
            <person name="Banfield J.F."/>
        </authorList>
    </citation>
    <scope>NUCLEOTIDE SEQUENCE [LARGE SCALE GENOMIC DNA]</scope>
</reference>
<keyword evidence="1" id="KW-0812">Transmembrane</keyword>
<organism evidence="3 4">
    <name type="scientific">Candidatus Veblenbacteria bacterium RIFOXYA2_FULL_43_9</name>
    <dbReference type="NCBI Taxonomy" id="1802425"/>
    <lineage>
        <taxon>Bacteria</taxon>
        <taxon>Candidatus Vebleniibacteriota</taxon>
    </lineage>
</organism>
<dbReference type="InterPro" id="IPR023346">
    <property type="entry name" value="Lysozyme-like_dom_sf"/>
</dbReference>
<dbReference type="EMBL" id="MHTB01000050">
    <property type="protein sequence ID" value="OHA54339.1"/>
    <property type="molecule type" value="Genomic_DNA"/>
</dbReference>
<keyword evidence="1" id="KW-0472">Membrane</keyword>
<sequence>MIFTRLAAFAVVVVLGMLALALIINASLENKYDERFARLELSQDNQKKSQDSLARRVDSKPWQLHANDTVIFCKVAYPLADRVFRERLQEAVFHFRNLDGWLYDKYQKLGRYQPMIESALLAEGLPTDLEYLFVQESGLDPVIVSWAKAAGLPQFIISTARDFYLAVNSLYDERKNPIKSVKAACKYLKILYSYFDDWPLALASYNHGENAVKAKLKQQGVSDFVDLAVPKETYYYVFRIIAHDNLKELNFHLIPFIPYQASPM</sequence>